<feature type="transmembrane region" description="Helical" evidence="3">
    <location>
        <begin position="147"/>
        <end position="174"/>
    </location>
</feature>
<sequence>MMIVINQKTLNLYTLKLDKLISELRIEKINHQNKYTNEELNEISRLINKLERFRSIAAIHANQAIVALSLLHEQDDKDTKERAESIIMELTQEALKLKESITEIQKKLALRKENEFLFSMITGITTVIVAPILFISAALLLGPVASLPLTMIIALLAPAPIPLAIPFFCVALPFGLSYMITSIFLDEPYDPAAEELLLGQKKKLQPKLELLQLLKDTSINSLPRNIVPSAHRFFNHQESQNPSHHQGVNSTHANEVGTLSGPILN</sequence>
<evidence type="ECO:0000313" key="4">
    <source>
        <dbReference type="EMBL" id="USQ12731.1"/>
    </source>
</evidence>
<feature type="region of interest" description="Disordered" evidence="2">
    <location>
        <begin position="237"/>
        <end position="265"/>
    </location>
</feature>
<keyword evidence="5" id="KW-1185">Reference proteome</keyword>
<name>A0ABY4Y553_9GAMM</name>
<evidence type="ECO:0000256" key="1">
    <source>
        <dbReference type="SAM" id="Coils"/>
    </source>
</evidence>
<evidence type="ECO:0000256" key="2">
    <source>
        <dbReference type="SAM" id="MobiDB-lite"/>
    </source>
</evidence>
<proteinExistence type="predicted"/>
<evidence type="ECO:0000256" key="3">
    <source>
        <dbReference type="SAM" id="Phobius"/>
    </source>
</evidence>
<accession>A0ABY4Y553</accession>
<feature type="compositionally biased region" description="Polar residues" evidence="2">
    <location>
        <begin position="237"/>
        <end position="253"/>
    </location>
</feature>
<keyword evidence="3" id="KW-1133">Transmembrane helix</keyword>
<feature type="coiled-coil region" evidence="1">
    <location>
        <begin position="80"/>
        <end position="107"/>
    </location>
</feature>
<reference evidence="4" key="1">
    <citation type="submission" date="2021-03" db="EMBL/GenBank/DDBJ databases">
        <title>Legionella lytica PCM 2298.</title>
        <authorList>
            <person name="Koper P."/>
        </authorList>
    </citation>
    <scope>NUCLEOTIDE SEQUENCE</scope>
    <source>
        <strain evidence="4">PCM 2298</strain>
    </source>
</reference>
<keyword evidence="3" id="KW-0812">Transmembrane</keyword>
<keyword evidence="3" id="KW-0472">Membrane</keyword>
<dbReference type="Proteomes" id="UP001057474">
    <property type="component" value="Chromosome"/>
</dbReference>
<organism evidence="4 5">
    <name type="scientific">Legionella lytica</name>
    <dbReference type="NCBI Taxonomy" id="96232"/>
    <lineage>
        <taxon>Bacteria</taxon>
        <taxon>Pseudomonadati</taxon>
        <taxon>Pseudomonadota</taxon>
        <taxon>Gammaproteobacteria</taxon>
        <taxon>Legionellales</taxon>
        <taxon>Legionellaceae</taxon>
        <taxon>Legionella</taxon>
    </lineage>
</organism>
<gene>
    <name evidence="4" type="ORF">J2N86_08410</name>
</gene>
<dbReference type="RefSeq" id="WP_252578943.1">
    <property type="nucleotide sequence ID" value="NZ_CP071527.1"/>
</dbReference>
<evidence type="ECO:0000313" key="5">
    <source>
        <dbReference type="Proteomes" id="UP001057474"/>
    </source>
</evidence>
<dbReference type="EMBL" id="CP071527">
    <property type="protein sequence ID" value="USQ12731.1"/>
    <property type="molecule type" value="Genomic_DNA"/>
</dbReference>
<feature type="transmembrane region" description="Helical" evidence="3">
    <location>
        <begin position="116"/>
        <end position="141"/>
    </location>
</feature>
<keyword evidence="1" id="KW-0175">Coiled coil</keyword>
<protein>
    <submittedName>
        <fullName evidence="4">Uncharacterized protein</fullName>
    </submittedName>
</protein>